<comment type="caution">
    <text evidence="2">The sequence shown here is derived from an EMBL/GenBank/DDBJ whole genome shotgun (WGS) entry which is preliminary data.</text>
</comment>
<sequence length="159" mass="18364">MRKRIIPLVATLVIIVLSIVSISLYQDKKEAEEDIYRKELLIFQNHVTGTVRAVEAKEEKLLEEKLLQLSTFETFHSRTLEFGVECQILVDTYKEGILHLLNAEPDNYSVVNDELSEIFNTIVSNKETDWNEKEFNSLVAELFPIVENFRDEAETLSEG</sequence>
<keyword evidence="1" id="KW-0472">Membrane</keyword>
<dbReference type="EMBL" id="WOCA01000030">
    <property type="protein sequence ID" value="MUK90750.1"/>
    <property type="molecule type" value="Genomic_DNA"/>
</dbReference>
<dbReference type="Proteomes" id="UP000469125">
    <property type="component" value="Unassembled WGS sequence"/>
</dbReference>
<accession>A0A6N8FM87</accession>
<dbReference type="AlphaFoldDB" id="A0A6N8FM87"/>
<evidence type="ECO:0000313" key="2">
    <source>
        <dbReference type="EMBL" id="MUK90750.1"/>
    </source>
</evidence>
<name>A0A6N8FM87_9BACI</name>
<keyword evidence="1" id="KW-1133">Transmembrane helix</keyword>
<dbReference type="RefSeq" id="WP_155671837.1">
    <property type="nucleotide sequence ID" value="NZ_WOCA01000030.1"/>
</dbReference>
<evidence type="ECO:0000256" key="1">
    <source>
        <dbReference type="SAM" id="Phobius"/>
    </source>
</evidence>
<protein>
    <submittedName>
        <fullName evidence="2">Uncharacterized protein</fullName>
    </submittedName>
</protein>
<feature type="transmembrane region" description="Helical" evidence="1">
    <location>
        <begin position="5"/>
        <end position="25"/>
    </location>
</feature>
<proteinExistence type="predicted"/>
<keyword evidence="1" id="KW-0812">Transmembrane</keyword>
<evidence type="ECO:0000313" key="3">
    <source>
        <dbReference type="Proteomes" id="UP000469125"/>
    </source>
</evidence>
<reference evidence="2 3" key="1">
    <citation type="submission" date="2019-11" db="EMBL/GenBank/DDBJ databases">
        <authorList>
            <person name="Li X."/>
        </authorList>
    </citation>
    <scope>NUCLEOTIDE SEQUENCE [LARGE SCALE GENOMIC DNA]</scope>
    <source>
        <strain evidence="2 3">L9</strain>
    </source>
</reference>
<gene>
    <name evidence="2" type="ORF">GMD78_20550</name>
</gene>
<organism evidence="2 3">
    <name type="scientific">Ornithinibacillus caprae</name>
    <dbReference type="NCBI Taxonomy" id="2678566"/>
    <lineage>
        <taxon>Bacteria</taxon>
        <taxon>Bacillati</taxon>
        <taxon>Bacillota</taxon>
        <taxon>Bacilli</taxon>
        <taxon>Bacillales</taxon>
        <taxon>Bacillaceae</taxon>
        <taxon>Ornithinibacillus</taxon>
    </lineage>
</organism>
<keyword evidence="3" id="KW-1185">Reference proteome</keyword>